<gene>
    <name evidence="3" type="ORF">BUZ14_11775</name>
</gene>
<dbReference type="GO" id="GO:0006508">
    <property type="term" value="P:proteolysis"/>
    <property type="evidence" value="ECO:0007669"/>
    <property type="project" value="UniProtKB-KW"/>
</dbReference>
<dbReference type="GO" id="GO:0008237">
    <property type="term" value="F:metallopeptidase activity"/>
    <property type="evidence" value="ECO:0007669"/>
    <property type="project" value="UniProtKB-KW"/>
</dbReference>
<feature type="transmembrane region" description="Helical" evidence="1">
    <location>
        <begin position="185"/>
        <end position="203"/>
    </location>
</feature>
<keyword evidence="3" id="KW-0645">Protease</keyword>
<dbReference type="Pfam" id="PF02517">
    <property type="entry name" value="Rce1-like"/>
    <property type="match status" value="1"/>
</dbReference>
<comment type="caution">
    <text evidence="3">The sequence shown here is derived from an EMBL/GenBank/DDBJ whole genome shotgun (WGS) entry which is preliminary data.</text>
</comment>
<keyword evidence="1" id="KW-0472">Membrane</keyword>
<dbReference type="InterPro" id="IPR052710">
    <property type="entry name" value="CAAX_protease"/>
</dbReference>
<dbReference type="GO" id="GO:0080120">
    <property type="term" value="P:CAAX-box protein maturation"/>
    <property type="evidence" value="ECO:0007669"/>
    <property type="project" value="UniProtKB-ARBA"/>
</dbReference>
<keyword evidence="1" id="KW-0812">Transmembrane</keyword>
<feature type="transmembrane region" description="Helical" evidence="1">
    <location>
        <begin position="43"/>
        <end position="64"/>
    </location>
</feature>
<feature type="transmembrane region" description="Helical" evidence="1">
    <location>
        <begin position="84"/>
        <end position="106"/>
    </location>
</feature>
<keyword evidence="3" id="KW-0482">Metalloprotease</keyword>
<dbReference type="Proteomes" id="UP000265541">
    <property type="component" value="Unassembled WGS sequence"/>
</dbReference>
<feature type="domain" description="CAAX prenyl protease 2/Lysostaphin resistance protein A-like" evidence="2">
    <location>
        <begin position="126"/>
        <end position="218"/>
    </location>
</feature>
<accession>A0A3A0VN40</accession>
<dbReference type="PANTHER" id="PTHR36435">
    <property type="entry name" value="SLR1288 PROTEIN"/>
    <property type="match status" value="1"/>
</dbReference>
<feature type="transmembrane region" description="Helical" evidence="1">
    <location>
        <begin position="126"/>
        <end position="150"/>
    </location>
</feature>
<name>A0A3A0VN40_STAGA</name>
<dbReference type="GO" id="GO:0004175">
    <property type="term" value="F:endopeptidase activity"/>
    <property type="evidence" value="ECO:0007669"/>
    <property type="project" value="UniProtKB-ARBA"/>
</dbReference>
<reference evidence="3 4" key="1">
    <citation type="journal article" date="2016" name="Front. Microbiol.">
        <title>Comprehensive Phylogenetic Analysis of Bovine Non-aureus Staphylococci Species Based on Whole-Genome Sequencing.</title>
        <authorList>
            <person name="Naushad S."/>
            <person name="Barkema H.W."/>
            <person name="Luby C."/>
            <person name="Condas L.A."/>
            <person name="Nobrega D.B."/>
            <person name="Carson D.A."/>
            <person name="De Buck J."/>
        </authorList>
    </citation>
    <scope>NUCLEOTIDE SEQUENCE [LARGE SCALE GENOMIC DNA]</scope>
    <source>
        <strain evidence="3 4">SNUC 4781</strain>
    </source>
</reference>
<organism evidence="3 4">
    <name type="scientific">Staphylococcus gallinarum</name>
    <dbReference type="NCBI Taxonomy" id="1293"/>
    <lineage>
        <taxon>Bacteria</taxon>
        <taxon>Bacillati</taxon>
        <taxon>Bacillota</taxon>
        <taxon>Bacilli</taxon>
        <taxon>Bacillales</taxon>
        <taxon>Staphylococcaceae</taxon>
        <taxon>Staphylococcus</taxon>
    </lineage>
</organism>
<evidence type="ECO:0000313" key="4">
    <source>
        <dbReference type="Proteomes" id="UP000265541"/>
    </source>
</evidence>
<evidence type="ECO:0000259" key="2">
    <source>
        <dbReference type="Pfam" id="PF02517"/>
    </source>
</evidence>
<dbReference type="RefSeq" id="WP_119486057.1">
    <property type="nucleotide sequence ID" value="NZ_QYJN01000006.1"/>
</dbReference>
<evidence type="ECO:0000256" key="1">
    <source>
        <dbReference type="SAM" id="Phobius"/>
    </source>
</evidence>
<dbReference type="OrthoDB" id="2194912at2"/>
<dbReference type="InterPro" id="IPR003675">
    <property type="entry name" value="Rce1/LyrA-like_dom"/>
</dbReference>
<evidence type="ECO:0000313" key="3">
    <source>
        <dbReference type="EMBL" id="RIP33203.1"/>
    </source>
</evidence>
<proteinExistence type="predicted"/>
<feature type="transmembrane region" description="Helical" evidence="1">
    <location>
        <begin position="210"/>
        <end position="227"/>
    </location>
</feature>
<feature type="transmembrane region" description="Helical" evidence="1">
    <location>
        <begin position="162"/>
        <end position="179"/>
    </location>
</feature>
<dbReference type="AlphaFoldDB" id="A0A3A0VN40"/>
<sequence length="247" mass="27887">MSRLWASILTLLIYGLAQLGVVILQLLGLFDNLSGKALLFASIYSQVTCFIIAAILIILINLFIKNPSYIERQTKEKKRYIIVWALLGFAVVMIYQVIAGMINMYVFGAPNKSPNTARLMKVAQEIPLFIILISTVGPILEEFVFRKVIFGEIYNLIKGNRVVRFLIAAIVSSIIFSAAHGDPSFFIIYFGMGFIFSALYAYTKRIWVPILVHIMQNSLVVIIQIVIGPEKIKQIQETTSFIIHFIC</sequence>
<dbReference type="NCBIfam" id="NF046050">
    <property type="entry name" value="CPBP_fam_MroQ"/>
    <property type="match status" value="1"/>
</dbReference>
<keyword evidence="1" id="KW-1133">Transmembrane helix</keyword>
<protein>
    <submittedName>
        <fullName evidence="3">CPBP family intramembrane metalloprotease</fullName>
    </submittedName>
</protein>
<dbReference type="PANTHER" id="PTHR36435:SF6">
    <property type="entry name" value="ABORTIVE INFECTION PROTEIN"/>
    <property type="match status" value="1"/>
</dbReference>
<keyword evidence="3" id="KW-0378">Hydrolase</keyword>
<dbReference type="EMBL" id="QYJN01000006">
    <property type="protein sequence ID" value="RIP33203.1"/>
    <property type="molecule type" value="Genomic_DNA"/>
</dbReference>